<keyword evidence="5 13" id="KW-0963">Cytoplasm</keyword>
<dbReference type="EMBL" id="CP030032">
    <property type="protein sequence ID" value="AWV88758.1"/>
    <property type="molecule type" value="Genomic_DNA"/>
</dbReference>
<proteinExistence type="inferred from homology"/>
<feature type="binding site" evidence="14">
    <location>
        <position position="101"/>
    </location>
    <ligand>
        <name>L-threonine</name>
        <dbReference type="ChEBI" id="CHEBI:57926"/>
    </ligand>
</feature>
<feature type="binding site" evidence="14">
    <location>
        <position position="155"/>
    </location>
    <ligand>
        <name>L-threonine</name>
        <dbReference type="ChEBI" id="CHEBI:57926"/>
    </ligand>
</feature>
<evidence type="ECO:0000313" key="16">
    <source>
        <dbReference type="EMBL" id="AWV88758.1"/>
    </source>
</evidence>
<evidence type="ECO:0000256" key="1">
    <source>
        <dbReference type="ARBA" id="ARBA00004496"/>
    </source>
</evidence>
<dbReference type="EC" id="2.7.7.87" evidence="3 13"/>
<keyword evidence="6 13" id="KW-0808">Transferase</keyword>
<dbReference type="GO" id="GO:0003725">
    <property type="term" value="F:double-stranded RNA binding"/>
    <property type="evidence" value="ECO:0007669"/>
    <property type="project" value="UniProtKB-UniRule"/>
</dbReference>
<dbReference type="Pfam" id="PF03481">
    <property type="entry name" value="Sua5_C"/>
    <property type="match status" value="1"/>
</dbReference>
<evidence type="ECO:0000256" key="10">
    <source>
        <dbReference type="ARBA" id="ARBA00022840"/>
    </source>
</evidence>
<evidence type="ECO:0000256" key="5">
    <source>
        <dbReference type="ARBA" id="ARBA00022490"/>
    </source>
</evidence>
<organism evidence="16 17">
    <name type="scientific">Bradymonas sediminis</name>
    <dbReference type="NCBI Taxonomy" id="1548548"/>
    <lineage>
        <taxon>Bacteria</taxon>
        <taxon>Deltaproteobacteria</taxon>
        <taxon>Bradymonadales</taxon>
        <taxon>Bradymonadaceae</taxon>
        <taxon>Bradymonas</taxon>
    </lineage>
</organism>
<protein>
    <recommendedName>
        <fullName evidence="4 13">Threonylcarbamoyl-AMP synthase</fullName>
        <shortName evidence="13">TC-AMP synthase</shortName>
        <ecNumber evidence="3 13">2.7.7.87</ecNumber>
    </recommendedName>
    <alternativeName>
        <fullName evidence="11 13">L-threonylcarbamoyladenylate synthase</fullName>
    </alternativeName>
</protein>
<feature type="binding site" evidence="14">
    <location>
        <position position="69"/>
    </location>
    <ligand>
        <name>L-threonine</name>
        <dbReference type="ChEBI" id="CHEBI:57926"/>
    </ligand>
</feature>
<keyword evidence="9 13" id="KW-0547">Nucleotide-binding</keyword>
<evidence type="ECO:0000256" key="9">
    <source>
        <dbReference type="ARBA" id="ARBA00022741"/>
    </source>
</evidence>
<dbReference type="InterPro" id="IPR017945">
    <property type="entry name" value="DHBP_synth_RibB-like_a/b_dom"/>
</dbReference>
<dbReference type="InterPro" id="IPR005145">
    <property type="entry name" value="Sua5_C"/>
</dbReference>
<dbReference type="GO" id="GO:0005737">
    <property type="term" value="C:cytoplasm"/>
    <property type="evidence" value="ECO:0007669"/>
    <property type="project" value="UniProtKB-SubCell"/>
</dbReference>
<sequence length="365" mass="38621">MGDATPGAAHSLRYFTLSAKRTLGRTPVNKDAYRATLVEVDAALPDPTALAAPARALAAGHLAAFPTDTVYGLGANALEDAAVAKIFVAKGRPSNNPLIVHIADLEDIHRVVADFPPLAQELAKTFWPGALTLILKRHESVADLVSAGLDTVAVRMPAHPVARALIRQAGVPIAAPSANRYTEVSPTTAAHVLDGLGDAIDFVIDAGPTSVGLESTVLSLIDSPPQILRPGMITLAQIAEVAPDVCYAAPTFLVGPENRPSPGLARKHYSPRAALKIVGQPSSLLQQMPNPPDCACILVDPADALTTSLAGAVRVLGRDPLLYARNLYAALHELDAEQFGTIIVQRPPDDDRWRAIHDRLERAQD</sequence>
<feature type="binding site" evidence="14">
    <location>
        <position position="269"/>
    </location>
    <ligand>
        <name>ATP</name>
        <dbReference type="ChEBI" id="CHEBI:30616"/>
    </ligand>
</feature>
<evidence type="ECO:0000256" key="6">
    <source>
        <dbReference type="ARBA" id="ARBA00022679"/>
    </source>
</evidence>
<dbReference type="OrthoDB" id="9814580at2"/>
<comment type="subcellular location">
    <subcellularLocation>
        <location evidence="1 13">Cytoplasm</location>
    </subcellularLocation>
</comment>
<keyword evidence="7 13" id="KW-0819">tRNA processing</keyword>
<evidence type="ECO:0000256" key="2">
    <source>
        <dbReference type="ARBA" id="ARBA00007663"/>
    </source>
</evidence>
<accession>A0A2Z4FJA2</accession>
<keyword evidence="10 13" id="KW-0067">ATP-binding</keyword>
<dbReference type="PIRSF" id="PIRSF004930">
    <property type="entry name" value="Tln_factor_SUA5"/>
    <property type="match status" value="1"/>
</dbReference>
<dbReference type="InterPro" id="IPR050156">
    <property type="entry name" value="TC-AMP_synthase_SUA5"/>
</dbReference>
<feature type="binding site" evidence="14">
    <location>
        <position position="215"/>
    </location>
    <ligand>
        <name>L-threonine</name>
        <dbReference type="ChEBI" id="CHEBI:57926"/>
    </ligand>
</feature>
<feature type="binding site" evidence="14">
    <location>
        <position position="177"/>
    </location>
    <ligand>
        <name>ATP</name>
        <dbReference type="ChEBI" id="CHEBI:30616"/>
    </ligand>
</feature>
<dbReference type="PANTHER" id="PTHR17490:SF16">
    <property type="entry name" value="THREONYLCARBAMOYL-AMP SYNTHASE"/>
    <property type="match status" value="1"/>
</dbReference>
<reference evidence="16 17" key="1">
    <citation type="submission" date="2018-06" db="EMBL/GenBank/DDBJ databases">
        <title>Lujinxingia sediminis gen. nov. sp. nov., a new facultative anaerobic member of the class Deltaproteobacteria, and proposal of Lujinxingaceae fam. nov.</title>
        <authorList>
            <person name="Guo L.-Y."/>
            <person name="Li C.-M."/>
            <person name="Wang S."/>
            <person name="Du Z.-J."/>
        </authorList>
    </citation>
    <scope>NUCLEOTIDE SEQUENCE [LARGE SCALE GENOMIC DNA]</scope>
    <source>
        <strain evidence="16 17">FA350</strain>
    </source>
</reference>
<name>A0A2Z4FJA2_9DELT</name>
<dbReference type="Pfam" id="PF01300">
    <property type="entry name" value="Sua5_yciO_yrdC"/>
    <property type="match status" value="1"/>
</dbReference>
<dbReference type="InterPro" id="IPR010923">
    <property type="entry name" value="T(6)A37_SUA5"/>
</dbReference>
<keyword evidence="8 13" id="KW-0548">Nucleotidyltransferase</keyword>
<dbReference type="InterPro" id="IPR038385">
    <property type="entry name" value="Sua5/YwlC_C"/>
</dbReference>
<evidence type="ECO:0000313" key="17">
    <source>
        <dbReference type="Proteomes" id="UP000249799"/>
    </source>
</evidence>
<dbReference type="GO" id="GO:0061710">
    <property type="term" value="F:L-threonylcarbamoyladenylate synthase"/>
    <property type="evidence" value="ECO:0007669"/>
    <property type="project" value="UniProtKB-EC"/>
</dbReference>
<evidence type="ECO:0000256" key="3">
    <source>
        <dbReference type="ARBA" id="ARBA00012584"/>
    </source>
</evidence>
<gene>
    <name evidence="16" type="ORF">DN745_05160</name>
</gene>
<comment type="catalytic activity">
    <reaction evidence="12 13">
        <text>L-threonine + hydrogencarbonate + ATP = L-threonylcarbamoyladenylate + diphosphate + H2O</text>
        <dbReference type="Rhea" id="RHEA:36407"/>
        <dbReference type="ChEBI" id="CHEBI:15377"/>
        <dbReference type="ChEBI" id="CHEBI:17544"/>
        <dbReference type="ChEBI" id="CHEBI:30616"/>
        <dbReference type="ChEBI" id="CHEBI:33019"/>
        <dbReference type="ChEBI" id="CHEBI:57926"/>
        <dbReference type="ChEBI" id="CHEBI:73682"/>
        <dbReference type="EC" id="2.7.7.87"/>
    </reaction>
</comment>
<dbReference type="AlphaFoldDB" id="A0A2Z4FJA2"/>
<comment type="similarity">
    <text evidence="2 13">Belongs to the SUA5 family.</text>
</comment>
<dbReference type="FunFam" id="3.90.870.10:FF:000009">
    <property type="entry name" value="Threonylcarbamoyl-AMP synthase, putative"/>
    <property type="match status" value="1"/>
</dbReference>
<dbReference type="Gene3D" id="3.40.50.11030">
    <property type="entry name" value="Threonylcarbamoyl-AMP synthase, C-terminal domain"/>
    <property type="match status" value="1"/>
</dbReference>
<comment type="function">
    <text evidence="13">Required for the formation of a threonylcarbamoyl group on adenosine at position 37 (t(6)A37) in tRNAs that read codons beginning with adenine.</text>
</comment>
<feature type="binding site" evidence="14">
    <location>
        <position position="96"/>
    </location>
    <ligand>
        <name>ATP</name>
        <dbReference type="ChEBI" id="CHEBI:30616"/>
    </ligand>
</feature>
<feature type="domain" description="YrdC-like" evidence="15">
    <location>
        <begin position="47"/>
        <end position="233"/>
    </location>
</feature>
<evidence type="ECO:0000256" key="13">
    <source>
        <dbReference type="PIRNR" id="PIRNR004930"/>
    </source>
</evidence>
<dbReference type="Proteomes" id="UP000249799">
    <property type="component" value="Chromosome"/>
</dbReference>
<feature type="binding site" evidence="14">
    <location>
        <position position="185"/>
    </location>
    <ligand>
        <name>ATP</name>
        <dbReference type="ChEBI" id="CHEBI:30616"/>
    </ligand>
</feature>
<dbReference type="GO" id="GO:0008033">
    <property type="term" value="P:tRNA processing"/>
    <property type="evidence" value="ECO:0007669"/>
    <property type="project" value="UniProtKB-KW"/>
</dbReference>
<dbReference type="GO" id="GO:0005524">
    <property type="term" value="F:ATP binding"/>
    <property type="evidence" value="ECO:0007669"/>
    <property type="project" value="UniProtKB-UniRule"/>
</dbReference>
<feature type="binding site" evidence="14">
    <location>
        <position position="92"/>
    </location>
    <ligand>
        <name>ATP</name>
        <dbReference type="ChEBI" id="CHEBI:30616"/>
    </ligand>
</feature>
<feature type="binding site" evidence="14">
    <location>
        <position position="229"/>
    </location>
    <ligand>
        <name>ATP</name>
        <dbReference type="ChEBI" id="CHEBI:30616"/>
    </ligand>
</feature>
<dbReference type="GO" id="GO:0000049">
    <property type="term" value="F:tRNA binding"/>
    <property type="evidence" value="ECO:0007669"/>
    <property type="project" value="TreeGrafter"/>
</dbReference>
<evidence type="ECO:0000256" key="12">
    <source>
        <dbReference type="ARBA" id="ARBA00048366"/>
    </source>
</evidence>
<dbReference type="KEGG" id="bsed:DN745_05160"/>
<dbReference type="PANTHER" id="PTHR17490">
    <property type="entry name" value="SUA5"/>
    <property type="match status" value="1"/>
</dbReference>
<evidence type="ECO:0000256" key="14">
    <source>
        <dbReference type="PIRSR" id="PIRSR004930-1"/>
    </source>
</evidence>
<dbReference type="InterPro" id="IPR006070">
    <property type="entry name" value="Sua5-like_dom"/>
</dbReference>
<evidence type="ECO:0000256" key="4">
    <source>
        <dbReference type="ARBA" id="ARBA00015492"/>
    </source>
</evidence>
<dbReference type="GO" id="GO:0006450">
    <property type="term" value="P:regulation of translational fidelity"/>
    <property type="evidence" value="ECO:0007669"/>
    <property type="project" value="TreeGrafter"/>
</dbReference>
<keyword evidence="17" id="KW-1185">Reference proteome</keyword>
<evidence type="ECO:0000259" key="15">
    <source>
        <dbReference type="PROSITE" id="PS51163"/>
    </source>
</evidence>
<dbReference type="NCBIfam" id="TIGR00057">
    <property type="entry name" value="L-threonylcarbamoyladenylate synthase"/>
    <property type="match status" value="1"/>
</dbReference>
<dbReference type="Gene3D" id="3.90.870.10">
    <property type="entry name" value="DHBP synthase"/>
    <property type="match status" value="1"/>
</dbReference>
<evidence type="ECO:0000256" key="11">
    <source>
        <dbReference type="ARBA" id="ARBA00029774"/>
    </source>
</evidence>
<evidence type="ECO:0000256" key="8">
    <source>
        <dbReference type="ARBA" id="ARBA00022695"/>
    </source>
</evidence>
<feature type="binding site" evidence="14">
    <location>
        <position position="151"/>
    </location>
    <ligand>
        <name>ATP</name>
        <dbReference type="ChEBI" id="CHEBI:30616"/>
    </ligand>
</feature>
<feature type="binding site" evidence="14">
    <location>
        <position position="175"/>
    </location>
    <ligand>
        <name>L-threonine</name>
        <dbReference type="ChEBI" id="CHEBI:57926"/>
    </ligand>
</feature>
<evidence type="ECO:0000256" key="7">
    <source>
        <dbReference type="ARBA" id="ARBA00022694"/>
    </source>
</evidence>
<dbReference type="PROSITE" id="PS51163">
    <property type="entry name" value="YRDC"/>
    <property type="match status" value="1"/>
</dbReference>
<dbReference type="SUPFAM" id="SSF55821">
    <property type="entry name" value="YrdC/RibB"/>
    <property type="match status" value="1"/>
</dbReference>